<sequence>MSREKNLLKNIFVLGLGKVLPRFFSLFTLPIITFYLSQEEFGTYDLITTMVSFFLPLVTLQMQSAAFRFLLNNRENKDYCEIIISNILLFTFISSSIGLGVLFLFLIKVPFILRVLIVLYYFIDTYFNTVQQIARGLSKNKVYSTSVIVCTVIEFFSILLFVVYLEFSLNGLICALILSCFVASIYITMELNILKYFKYSRRSKKVILELLSYSWPLIPNSLSSWVMQLSDRVIISLFLGVSSNAVYAVANKIPNLFSLVQGTFNMAWQENASLAIDDSDSDLYYSKMFSLTFGVLVGILSFTIAATPLLFKILIKGNYQSSYNHIPILFLAAFFSSISSYIGGIYIAYKRTKEIGYTTLIAALINAFINFALIKKIGVYAASISTLISYFFLASYRMIKVRDFQKIEYDLYKFIGAIALLIMMCFICFCKILVLDIFNILIAVIISFFFNQELIKMIFKKFRGNL</sequence>
<dbReference type="InterPro" id="IPR002797">
    <property type="entry name" value="Polysacc_synth"/>
</dbReference>
<evidence type="ECO:0000256" key="5">
    <source>
        <dbReference type="ARBA" id="ARBA00023136"/>
    </source>
</evidence>
<evidence type="ECO:0000256" key="4">
    <source>
        <dbReference type="ARBA" id="ARBA00022989"/>
    </source>
</evidence>
<evidence type="ECO:0000256" key="2">
    <source>
        <dbReference type="ARBA" id="ARBA00022475"/>
    </source>
</evidence>
<feature type="transmembrane region" description="Helical" evidence="6">
    <location>
        <begin position="291"/>
        <end position="314"/>
    </location>
</feature>
<keyword evidence="4 6" id="KW-1133">Transmembrane helix</keyword>
<feature type="transmembrane region" description="Helical" evidence="6">
    <location>
        <begin position="12"/>
        <end position="35"/>
    </location>
</feature>
<dbReference type="Proteomes" id="UP000004090">
    <property type="component" value="Unassembled WGS sequence"/>
</dbReference>
<dbReference type="eggNOG" id="COG2244">
    <property type="taxonomic scope" value="Bacteria"/>
</dbReference>
<dbReference type="PANTHER" id="PTHR30250:SF11">
    <property type="entry name" value="O-ANTIGEN TRANSPORTER-RELATED"/>
    <property type="match status" value="1"/>
</dbReference>
<dbReference type="HOGENOM" id="CLU_022017_7_4_9"/>
<keyword evidence="2" id="KW-1003">Cell membrane</keyword>
<feature type="transmembrane region" description="Helical" evidence="6">
    <location>
        <begin position="380"/>
        <end position="399"/>
    </location>
</feature>
<comment type="subcellular location">
    <subcellularLocation>
        <location evidence="1">Cell membrane</location>
        <topology evidence="1">Multi-pass membrane protein</topology>
    </subcellularLocation>
</comment>
<name>A8REA0_9FIRM</name>
<dbReference type="EMBL" id="ABAW02000024">
    <property type="protein sequence ID" value="EDP10489.1"/>
    <property type="molecule type" value="Genomic_DNA"/>
</dbReference>
<dbReference type="AlphaFoldDB" id="A8REA0"/>
<comment type="caution">
    <text evidence="7">The sequence shown here is derived from an EMBL/GenBank/DDBJ whole genome shotgun (WGS) entry which is preliminary data.</text>
</comment>
<gene>
    <name evidence="7" type="ORF">EUBDOL_01733</name>
</gene>
<feature type="transmembrane region" description="Helical" evidence="6">
    <location>
        <begin position="111"/>
        <end position="130"/>
    </location>
</feature>
<feature type="transmembrane region" description="Helical" evidence="6">
    <location>
        <begin position="440"/>
        <end position="459"/>
    </location>
</feature>
<feature type="transmembrane region" description="Helical" evidence="6">
    <location>
        <begin position="83"/>
        <end position="105"/>
    </location>
</feature>
<feature type="transmembrane region" description="Helical" evidence="6">
    <location>
        <begin position="355"/>
        <end position="374"/>
    </location>
</feature>
<feature type="transmembrane region" description="Helical" evidence="6">
    <location>
        <begin position="170"/>
        <end position="194"/>
    </location>
</feature>
<organism evidence="7 8">
    <name type="scientific">Amedibacillus dolichus DSM 3991</name>
    <dbReference type="NCBI Taxonomy" id="428127"/>
    <lineage>
        <taxon>Bacteria</taxon>
        <taxon>Bacillati</taxon>
        <taxon>Bacillota</taxon>
        <taxon>Erysipelotrichia</taxon>
        <taxon>Erysipelotrichales</taxon>
        <taxon>Erysipelotrichaceae</taxon>
        <taxon>Amedibacillus</taxon>
    </lineage>
</organism>
<reference evidence="7 8" key="1">
    <citation type="submission" date="2007-09" db="EMBL/GenBank/DDBJ databases">
        <title>Draft genome sequence of Eubacterium dolichum (DSM 3991).</title>
        <authorList>
            <person name="Sudarsanam P."/>
            <person name="Ley R."/>
            <person name="Guruge J."/>
            <person name="Turnbaugh P.J."/>
            <person name="Mahowald M."/>
            <person name="Liep D."/>
            <person name="Gordon J."/>
        </authorList>
    </citation>
    <scope>NUCLEOTIDE SEQUENCE [LARGE SCALE GENOMIC DNA]</scope>
    <source>
        <strain evidence="7 8">DSM 3991</strain>
    </source>
</reference>
<dbReference type="PANTHER" id="PTHR30250">
    <property type="entry name" value="PST FAMILY PREDICTED COLANIC ACID TRANSPORTER"/>
    <property type="match status" value="1"/>
</dbReference>
<dbReference type="GO" id="GO:0005886">
    <property type="term" value="C:plasma membrane"/>
    <property type="evidence" value="ECO:0007669"/>
    <property type="project" value="UniProtKB-SubCell"/>
</dbReference>
<accession>A8REA0</accession>
<dbReference type="GeneID" id="92793834"/>
<evidence type="ECO:0000256" key="6">
    <source>
        <dbReference type="SAM" id="Phobius"/>
    </source>
</evidence>
<evidence type="ECO:0000313" key="8">
    <source>
        <dbReference type="Proteomes" id="UP000004090"/>
    </source>
</evidence>
<proteinExistence type="predicted"/>
<keyword evidence="3 6" id="KW-0812">Transmembrane</keyword>
<feature type="transmembrane region" description="Helical" evidence="6">
    <location>
        <begin position="411"/>
        <end position="434"/>
    </location>
</feature>
<feature type="transmembrane region" description="Helical" evidence="6">
    <location>
        <begin position="47"/>
        <end position="71"/>
    </location>
</feature>
<dbReference type="Pfam" id="PF01943">
    <property type="entry name" value="Polysacc_synt"/>
    <property type="match status" value="1"/>
</dbReference>
<evidence type="ECO:0000313" key="7">
    <source>
        <dbReference type="EMBL" id="EDP10489.1"/>
    </source>
</evidence>
<evidence type="ECO:0000256" key="1">
    <source>
        <dbReference type="ARBA" id="ARBA00004651"/>
    </source>
</evidence>
<dbReference type="InterPro" id="IPR050833">
    <property type="entry name" value="Poly_Biosynth_Transport"/>
</dbReference>
<dbReference type="RefSeq" id="WP_004800388.1">
    <property type="nucleotide sequence ID" value="NZ_DS483477.1"/>
</dbReference>
<evidence type="ECO:0000256" key="3">
    <source>
        <dbReference type="ARBA" id="ARBA00022692"/>
    </source>
</evidence>
<feature type="transmembrane region" description="Helical" evidence="6">
    <location>
        <begin position="326"/>
        <end position="348"/>
    </location>
</feature>
<keyword evidence="5 6" id="KW-0472">Membrane</keyword>
<reference evidence="7 8" key="2">
    <citation type="submission" date="2007-09" db="EMBL/GenBank/DDBJ databases">
        <authorList>
            <person name="Fulton L."/>
            <person name="Clifton S."/>
            <person name="Fulton B."/>
            <person name="Xu J."/>
            <person name="Minx P."/>
            <person name="Pepin K.H."/>
            <person name="Johnson M."/>
            <person name="Thiruvilangam P."/>
            <person name="Bhonagiri V."/>
            <person name="Nash W.E."/>
            <person name="Mardis E.R."/>
            <person name="Wilson R.K."/>
        </authorList>
    </citation>
    <scope>NUCLEOTIDE SEQUENCE [LARGE SCALE GENOMIC DNA]</scope>
    <source>
        <strain evidence="7 8">DSM 3991</strain>
    </source>
</reference>
<dbReference type="STRING" id="428127.EUBDOL_01733"/>
<feature type="transmembrane region" description="Helical" evidence="6">
    <location>
        <begin position="142"/>
        <end position="164"/>
    </location>
</feature>
<protein>
    <submittedName>
        <fullName evidence="7">Polysaccharide biosynthesis protein</fullName>
    </submittedName>
</protein>